<dbReference type="PANTHER" id="PTHR42951">
    <property type="entry name" value="METALLO-BETA-LACTAMASE DOMAIN-CONTAINING"/>
    <property type="match status" value="1"/>
</dbReference>
<evidence type="ECO:0000313" key="3">
    <source>
        <dbReference type="Proteomes" id="UP000306888"/>
    </source>
</evidence>
<name>A0A4S2DI90_9CLOT</name>
<feature type="domain" description="Metallo-beta-lactamase" evidence="1">
    <location>
        <begin position="22"/>
        <end position="218"/>
    </location>
</feature>
<evidence type="ECO:0000313" key="2">
    <source>
        <dbReference type="EMBL" id="TGY41535.1"/>
    </source>
</evidence>
<dbReference type="AlphaFoldDB" id="A0A4S2DI90"/>
<dbReference type="Pfam" id="PF00753">
    <property type="entry name" value="Lactamase_B"/>
    <property type="match status" value="1"/>
</dbReference>
<reference evidence="2 3" key="1">
    <citation type="submission" date="2019-04" db="EMBL/GenBank/DDBJ databases">
        <title>Microbes associate with the intestines of laboratory mice.</title>
        <authorList>
            <person name="Navarre W."/>
            <person name="Wong E."/>
            <person name="Huang K."/>
            <person name="Tropini C."/>
            <person name="Ng K."/>
            <person name="Yu B."/>
        </authorList>
    </citation>
    <scope>NUCLEOTIDE SEQUENCE [LARGE SCALE GENOMIC DNA]</scope>
    <source>
        <strain evidence="2 3">NM50_B9-20</strain>
    </source>
</reference>
<dbReference type="GO" id="GO:0016787">
    <property type="term" value="F:hydrolase activity"/>
    <property type="evidence" value="ECO:0007669"/>
    <property type="project" value="UniProtKB-KW"/>
</dbReference>
<dbReference type="EMBL" id="SRYR01000007">
    <property type="protein sequence ID" value="TGY41535.1"/>
    <property type="molecule type" value="Genomic_DNA"/>
</dbReference>
<dbReference type="OrthoDB" id="9761531at2"/>
<keyword evidence="2" id="KW-0378">Hydrolase</keyword>
<dbReference type="Proteomes" id="UP000306888">
    <property type="component" value="Unassembled WGS sequence"/>
</dbReference>
<comment type="caution">
    <text evidence="2">The sequence shown here is derived from an EMBL/GenBank/DDBJ whole genome shotgun (WGS) entry which is preliminary data.</text>
</comment>
<dbReference type="Gene3D" id="3.60.15.10">
    <property type="entry name" value="Ribonuclease Z/Hydroxyacylglutathione hydrolase-like"/>
    <property type="match status" value="1"/>
</dbReference>
<protein>
    <submittedName>
        <fullName evidence="2">MBL fold metallo-hydrolase</fullName>
    </submittedName>
</protein>
<sequence length="283" mass="32950">MSELNKVKKLSDDLYVITETDSVHCYLIIGSEKAVVFDIGYGYEDIKPLIREITDLPIMLVLSHGDPDHGLGSSHFDEIWIHELDYGKLLWNDNSELRTKAVEYRINKMPSLGKVINKEEFIETRIINKVTPHFLQDNDVIDLGNKKLEVIHTPGHSYGHIMLLDKENNRLFSGDQVTGHNIWYFATSDHQAPFSTALNSLKKIMKYKEEIKDIFPAHGKSPIDITYVEDQIECFERELINNYKNDKEFRSFMGNGYQHFYKSVNLIYSDERLSEYIGRKIKR</sequence>
<dbReference type="PANTHER" id="PTHR42951:SF22">
    <property type="entry name" value="METALLO BETA-LACTAMASE SUPERFAMILY LIPOPROTEIN"/>
    <property type="match status" value="1"/>
</dbReference>
<accession>A0A4S2DI90</accession>
<organism evidence="2 3">
    <name type="scientific">Clostridium sartagoforme</name>
    <dbReference type="NCBI Taxonomy" id="84031"/>
    <lineage>
        <taxon>Bacteria</taxon>
        <taxon>Bacillati</taxon>
        <taxon>Bacillota</taxon>
        <taxon>Clostridia</taxon>
        <taxon>Eubacteriales</taxon>
        <taxon>Clostridiaceae</taxon>
        <taxon>Clostridium</taxon>
    </lineage>
</organism>
<keyword evidence="3" id="KW-1185">Reference proteome</keyword>
<dbReference type="InterPro" id="IPR001279">
    <property type="entry name" value="Metallo-B-lactamas"/>
</dbReference>
<dbReference type="InterPro" id="IPR050855">
    <property type="entry name" value="NDM-1-like"/>
</dbReference>
<dbReference type="SUPFAM" id="SSF56281">
    <property type="entry name" value="Metallo-hydrolase/oxidoreductase"/>
    <property type="match status" value="1"/>
</dbReference>
<dbReference type="RefSeq" id="WP_136007556.1">
    <property type="nucleotide sequence ID" value="NZ_SRYR01000007.1"/>
</dbReference>
<evidence type="ECO:0000259" key="1">
    <source>
        <dbReference type="SMART" id="SM00849"/>
    </source>
</evidence>
<dbReference type="InterPro" id="IPR036866">
    <property type="entry name" value="RibonucZ/Hydroxyglut_hydro"/>
</dbReference>
<proteinExistence type="predicted"/>
<dbReference type="SMART" id="SM00849">
    <property type="entry name" value="Lactamase_B"/>
    <property type="match status" value="1"/>
</dbReference>
<gene>
    <name evidence="2" type="ORF">E5347_12460</name>
</gene>